<dbReference type="AlphaFoldDB" id="A0AAV1VXE3"/>
<evidence type="ECO:0000313" key="2">
    <source>
        <dbReference type="EMBL" id="CAL0301729.1"/>
    </source>
</evidence>
<evidence type="ECO:0000313" key="3">
    <source>
        <dbReference type="Proteomes" id="UP001497480"/>
    </source>
</evidence>
<name>A0AAV1VXE3_LUPLU</name>
<accession>A0AAV1VXE3</accession>
<proteinExistence type="predicted"/>
<feature type="region of interest" description="Disordered" evidence="1">
    <location>
        <begin position="1"/>
        <end position="20"/>
    </location>
</feature>
<protein>
    <submittedName>
        <fullName evidence="2">Uncharacterized protein</fullName>
    </submittedName>
</protein>
<organism evidence="2 3">
    <name type="scientific">Lupinus luteus</name>
    <name type="common">European yellow lupine</name>
    <dbReference type="NCBI Taxonomy" id="3873"/>
    <lineage>
        <taxon>Eukaryota</taxon>
        <taxon>Viridiplantae</taxon>
        <taxon>Streptophyta</taxon>
        <taxon>Embryophyta</taxon>
        <taxon>Tracheophyta</taxon>
        <taxon>Spermatophyta</taxon>
        <taxon>Magnoliopsida</taxon>
        <taxon>eudicotyledons</taxon>
        <taxon>Gunneridae</taxon>
        <taxon>Pentapetalae</taxon>
        <taxon>rosids</taxon>
        <taxon>fabids</taxon>
        <taxon>Fabales</taxon>
        <taxon>Fabaceae</taxon>
        <taxon>Papilionoideae</taxon>
        <taxon>50 kb inversion clade</taxon>
        <taxon>genistoids sensu lato</taxon>
        <taxon>core genistoids</taxon>
        <taxon>Genisteae</taxon>
        <taxon>Lupinus</taxon>
    </lineage>
</organism>
<comment type="caution">
    <text evidence="2">The sequence shown here is derived from an EMBL/GenBank/DDBJ whole genome shotgun (WGS) entry which is preliminary data.</text>
</comment>
<keyword evidence="3" id="KW-1185">Reference proteome</keyword>
<evidence type="ECO:0000256" key="1">
    <source>
        <dbReference type="SAM" id="MobiDB-lite"/>
    </source>
</evidence>
<dbReference type="Proteomes" id="UP001497480">
    <property type="component" value="Unassembled WGS sequence"/>
</dbReference>
<reference evidence="2 3" key="1">
    <citation type="submission" date="2024-03" db="EMBL/GenBank/DDBJ databases">
        <authorList>
            <person name="Martinez-Hernandez J."/>
        </authorList>
    </citation>
    <scope>NUCLEOTIDE SEQUENCE [LARGE SCALE GENOMIC DNA]</scope>
</reference>
<gene>
    <name evidence="2" type="ORF">LLUT_LOCUS2789</name>
</gene>
<feature type="compositionally biased region" description="Basic and acidic residues" evidence="1">
    <location>
        <begin position="1"/>
        <end position="19"/>
    </location>
</feature>
<dbReference type="EMBL" id="CAXHTB010000002">
    <property type="protein sequence ID" value="CAL0301729.1"/>
    <property type="molecule type" value="Genomic_DNA"/>
</dbReference>
<sequence>MKDCPGKSSDGAKEHEKKPKLSRIVVQNCTAPFWQQSKLLELRMERVRVNCKLEKFFKINHVLATFIGTLSINNFSKRTKSVVEGFD</sequence>